<dbReference type="PANTHER" id="PTHR28626:SF3">
    <property type="entry name" value="SRR1-LIKE PROTEIN"/>
    <property type="match status" value="1"/>
</dbReference>
<evidence type="ECO:0000259" key="2">
    <source>
        <dbReference type="Pfam" id="PF07985"/>
    </source>
</evidence>
<dbReference type="PANTHER" id="PTHR28626">
    <property type="entry name" value="SRR1-LIKE PROTEIN"/>
    <property type="match status" value="1"/>
</dbReference>
<evidence type="ECO:0000313" key="4">
    <source>
        <dbReference type="Proteomes" id="UP000298663"/>
    </source>
</evidence>
<dbReference type="OrthoDB" id="551431at2759"/>
<keyword evidence="4" id="KW-1185">Reference proteome</keyword>
<accession>A0A4U5M1R0</accession>
<reference evidence="3 4" key="1">
    <citation type="journal article" date="2015" name="Genome Biol.">
        <title>Comparative genomics of Steinernema reveals deeply conserved gene regulatory networks.</title>
        <authorList>
            <person name="Dillman A.R."/>
            <person name="Macchietto M."/>
            <person name="Porter C.F."/>
            <person name="Rogers A."/>
            <person name="Williams B."/>
            <person name="Antoshechkin I."/>
            <person name="Lee M.M."/>
            <person name="Goodwin Z."/>
            <person name="Lu X."/>
            <person name="Lewis E.E."/>
            <person name="Goodrich-Blair H."/>
            <person name="Stock S.P."/>
            <person name="Adams B.J."/>
            <person name="Sternberg P.W."/>
            <person name="Mortazavi A."/>
        </authorList>
    </citation>
    <scope>NUCLEOTIDE SEQUENCE [LARGE SCALE GENOMIC DNA]</scope>
    <source>
        <strain evidence="3 4">ALL</strain>
    </source>
</reference>
<proteinExistence type="inferred from homology"/>
<name>A0A4U5M1R0_STECR</name>
<reference evidence="3 4" key="2">
    <citation type="journal article" date="2019" name="G3 (Bethesda)">
        <title>Hybrid Assembly of the Genome of the Entomopathogenic Nematode Steinernema carpocapsae Identifies the X-Chromosome.</title>
        <authorList>
            <person name="Serra L."/>
            <person name="Macchietto M."/>
            <person name="Macias-Munoz A."/>
            <person name="McGill C.J."/>
            <person name="Rodriguez I.M."/>
            <person name="Rodriguez B."/>
            <person name="Murad R."/>
            <person name="Mortazavi A."/>
        </authorList>
    </citation>
    <scope>NUCLEOTIDE SEQUENCE [LARGE SCALE GENOMIC DNA]</scope>
    <source>
        <strain evidence="3 4">ALL</strain>
    </source>
</reference>
<evidence type="ECO:0000256" key="1">
    <source>
        <dbReference type="ARBA" id="ARBA00009856"/>
    </source>
</evidence>
<dbReference type="InterPro" id="IPR040044">
    <property type="entry name" value="SRR1L"/>
</dbReference>
<comment type="similarity">
    <text evidence="1">Belongs to the SRR1 family.</text>
</comment>
<gene>
    <name evidence="3" type="ORF">L596_026516</name>
</gene>
<dbReference type="GO" id="GO:0005737">
    <property type="term" value="C:cytoplasm"/>
    <property type="evidence" value="ECO:0007669"/>
    <property type="project" value="TreeGrafter"/>
</dbReference>
<dbReference type="AlphaFoldDB" id="A0A4U5M1R0"/>
<dbReference type="Proteomes" id="UP000298663">
    <property type="component" value="Unassembled WGS sequence"/>
</dbReference>
<organism evidence="3 4">
    <name type="scientific">Steinernema carpocapsae</name>
    <name type="common">Entomopathogenic nematode</name>
    <dbReference type="NCBI Taxonomy" id="34508"/>
    <lineage>
        <taxon>Eukaryota</taxon>
        <taxon>Metazoa</taxon>
        <taxon>Ecdysozoa</taxon>
        <taxon>Nematoda</taxon>
        <taxon>Chromadorea</taxon>
        <taxon>Rhabditida</taxon>
        <taxon>Tylenchina</taxon>
        <taxon>Panagrolaimomorpha</taxon>
        <taxon>Strongyloidoidea</taxon>
        <taxon>Steinernematidae</taxon>
        <taxon>Steinernema</taxon>
    </lineage>
</organism>
<dbReference type="EMBL" id="AZBU02000010">
    <property type="protein sequence ID" value="TKR62582.1"/>
    <property type="molecule type" value="Genomic_DNA"/>
</dbReference>
<dbReference type="Pfam" id="PF07985">
    <property type="entry name" value="SRR1"/>
    <property type="match status" value="1"/>
</dbReference>
<evidence type="ECO:0000313" key="3">
    <source>
        <dbReference type="EMBL" id="TKR62582.1"/>
    </source>
</evidence>
<comment type="caution">
    <text evidence="3">The sequence shown here is derived from an EMBL/GenBank/DDBJ whole genome shotgun (WGS) entry which is preliminary data.</text>
</comment>
<dbReference type="GO" id="GO:0005634">
    <property type="term" value="C:nucleus"/>
    <property type="evidence" value="ECO:0007669"/>
    <property type="project" value="TreeGrafter"/>
</dbReference>
<dbReference type="InterPro" id="IPR012942">
    <property type="entry name" value="SRR1-like"/>
</dbReference>
<sequence length="297" mass="34688">MAAVLRHLKGVWTDLLRTKDRLGNLAVLLALKDGLNPQECSYESPIIPDDEREFLRSLGVSTPEPQDFAEFQIPPFADEHLVDIYFMVGCNWTLVNNFLQRNWNAPELKQILLLHYGIIRRQKRLNCIREKHYALNAIQRALMNFKKLRTENWYSYVSENDHVPFPVSATEFPQTLPENLKNQAKTVYRWCFLPSYLKSKWQFQCLVDMSTFDHVTFNLQMLQSYYQATGFSQEYLADLEKLLEGRRIRRIKILGLGRMDTLNILEQLAFVLAIKDHFGVTEVSSQEPLASNLKKDI</sequence>
<feature type="domain" description="SRR1-like" evidence="2">
    <location>
        <begin position="25"/>
        <end position="130"/>
    </location>
</feature>
<protein>
    <recommendedName>
        <fullName evidence="2">SRR1-like domain-containing protein</fullName>
    </recommendedName>
</protein>